<protein>
    <recommendedName>
        <fullName evidence="1">tRNAHis guanylyltransferase catalytic domain-containing protein</fullName>
    </recommendedName>
</protein>
<reference evidence="2 3" key="1">
    <citation type="submission" date="2018-08" db="EMBL/GenBank/DDBJ databases">
        <title>A genome reference for cultivated species of the human gut microbiota.</title>
        <authorList>
            <person name="Zou Y."/>
            <person name="Xue W."/>
            <person name="Luo G."/>
        </authorList>
    </citation>
    <scope>NUCLEOTIDE SEQUENCE [LARGE SCALE GENOMIC DNA]</scope>
    <source>
        <strain evidence="2 3">OM07-13</strain>
    </source>
</reference>
<dbReference type="GO" id="GO:0006400">
    <property type="term" value="P:tRNA modification"/>
    <property type="evidence" value="ECO:0007669"/>
    <property type="project" value="InterPro"/>
</dbReference>
<dbReference type="InterPro" id="IPR007537">
    <property type="entry name" value="tRNAHis_GuaTrfase_Thg1"/>
</dbReference>
<dbReference type="GO" id="GO:0008193">
    <property type="term" value="F:tRNA guanylyltransferase activity"/>
    <property type="evidence" value="ECO:0007669"/>
    <property type="project" value="InterPro"/>
</dbReference>
<dbReference type="AlphaFoldDB" id="A0A3E4YMQ6"/>
<organism evidence="2 3">
    <name type="scientific">Agathobacter rectalis</name>
    <dbReference type="NCBI Taxonomy" id="39491"/>
    <lineage>
        <taxon>Bacteria</taxon>
        <taxon>Bacillati</taxon>
        <taxon>Bacillota</taxon>
        <taxon>Clostridia</taxon>
        <taxon>Lachnospirales</taxon>
        <taxon>Lachnospiraceae</taxon>
        <taxon>Agathobacter</taxon>
    </lineage>
</organism>
<dbReference type="PANTHER" id="PTHR12729">
    <property type="entry name" value="TRNA(HIS) GUANYLYLTRANSFERASE-RELATED"/>
    <property type="match status" value="1"/>
</dbReference>
<accession>A0A3E4YMQ6</accession>
<evidence type="ECO:0000313" key="2">
    <source>
        <dbReference type="EMBL" id="RGM75544.1"/>
    </source>
</evidence>
<name>A0A3E4YMQ6_9FIRM</name>
<dbReference type="EMBL" id="QSTP01000001">
    <property type="protein sequence ID" value="RGM75544.1"/>
    <property type="molecule type" value="Genomic_DNA"/>
</dbReference>
<evidence type="ECO:0000313" key="3">
    <source>
        <dbReference type="Proteomes" id="UP000260758"/>
    </source>
</evidence>
<comment type="caution">
    <text evidence="2">The sequence shown here is derived from an EMBL/GenBank/DDBJ whole genome shotgun (WGS) entry which is preliminary data.</text>
</comment>
<evidence type="ECO:0000259" key="1">
    <source>
        <dbReference type="Pfam" id="PF04446"/>
    </source>
</evidence>
<gene>
    <name evidence="2" type="ORF">DXB99_03180</name>
</gene>
<dbReference type="InterPro" id="IPR024956">
    <property type="entry name" value="tRNAHis_GuaTrfase_cat"/>
</dbReference>
<dbReference type="Proteomes" id="UP000260758">
    <property type="component" value="Unassembled WGS sequence"/>
</dbReference>
<dbReference type="RefSeq" id="WP_117718303.1">
    <property type="nucleotide sequence ID" value="NZ_QSTP01000001.1"/>
</dbReference>
<dbReference type="GO" id="GO:0000287">
    <property type="term" value="F:magnesium ion binding"/>
    <property type="evidence" value="ECO:0007669"/>
    <property type="project" value="InterPro"/>
</dbReference>
<proteinExistence type="predicted"/>
<dbReference type="Gene3D" id="3.30.70.3000">
    <property type="match status" value="1"/>
</dbReference>
<feature type="domain" description="tRNAHis guanylyltransferase catalytic" evidence="1">
    <location>
        <begin position="9"/>
        <end position="175"/>
    </location>
</feature>
<dbReference type="PANTHER" id="PTHR12729:SF1">
    <property type="entry name" value="TRNAHIS GUANYLYLTRANSFERASE CATALYTIC DOMAIN-CONTAINING PROTEIN"/>
    <property type="match status" value="1"/>
</dbReference>
<dbReference type="InterPro" id="IPR038469">
    <property type="entry name" value="tRNAHis_GuaTrfase_Thg1_sf"/>
</dbReference>
<sequence length="284" mass="33373">MNKNLELGNRMKNYYEQVSKTKLMRKCPVAIRIDGCHFSTFTKNLNKPFDDIIIKTMQSTMKYLCANIQGCILGYTQSDEITLILTDYKNIDSDAWFDYEVEKLCSVSASMATLAFNQFFKENVTLYKLKVSLYKFKAYDGIPKYKDDITEKYIKNLDKAVENGAIFDARCFNIPKEEVTNLLYWRQKDAIRNSIQMVGQAHFSQKELNHKSLEDITYMLCDKNIVWDVFPKAKRIGSCCIKKEIVIENNNPNEPNIYKRNKWIIDDNIPLFRDENRNYIEKLL</sequence>
<dbReference type="Pfam" id="PF04446">
    <property type="entry name" value="Thg1"/>
    <property type="match status" value="1"/>
</dbReference>